<evidence type="ECO:0000313" key="9">
    <source>
        <dbReference type="Proteomes" id="UP000000346"/>
    </source>
</evidence>
<proteinExistence type="inferred from homology"/>
<dbReference type="KEGG" id="asc:ASAC_1446"/>
<dbReference type="InterPro" id="IPR045570">
    <property type="entry name" value="Metalloprtase-TldD/E_cen_dom"/>
</dbReference>
<dbReference type="InterPro" id="IPR053642">
    <property type="entry name" value="Zinc_metalloprotease_TldD"/>
</dbReference>
<evidence type="ECO:0000256" key="4">
    <source>
        <dbReference type="ARBA" id="ARBA00023049"/>
    </source>
</evidence>
<dbReference type="SUPFAM" id="SSF111283">
    <property type="entry name" value="Putative modulator of DNA gyrase, PmbA/TldD"/>
    <property type="match status" value="1"/>
</dbReference>
<dbReference type="Pfam" id="PF19289">
    <property type="entry name" value="PmbA_TldD_3rd"/>
    <property type="match status" value="1"/>
</dbReference>
<dbReference type="Pfam" id="PF01523">
    <property type="entry name" value="PmbA_TldD_1st"/>
    <property type="match status" value="1"/>
</dbReference>
<dbReference type="InterPro" id="IPR036059">
    <property type="entry name" value="TldD/PmbA_sf"/>
</dbReference>
<dbReference type="InterPro" id="IPR025502">
    <property type="entry name" value="TldD"/>
</dbReference>
<feature type="domain" description="Metalloprotease TldD/E central" evidence="7">
    <location>
        <begin position="100"/>
        <end position="207"/>
    </location>
</feature>
<dbReference type="EMBL" id="CP001742">
    <property type="protein sequence ID" value="ADL19851.1"/>
    <property type="molecule type" value="Genomic_DNA"/>
</dbReference>
<dbReference type="RefSeq" id="WP_013267363.1">
    <property type="nucleotide sequence ID" value="NC_014374.1"/>
</dbReference>
<evidence type="ECO:0000259" key="5">
    <source>
        <dbReference type="Pfam" id="PF01523"/>
    </source>
</evidence>
<dbReference type="GeneID" id="9499705"/>
<dbReference type="InterPro" id="IPR051463">
    <property type="entry name" value="Peptidase_U62_metallo"/>
</dbReference>
<dbReference type="InterPro" id="IPR035068">
    <property type="entry name" value="TldD/PmbA_N"/>
</dbReference>
<evidence type="ECO:0000259" key="6">
    <source>
        <dbReference type="Pfam" id="PF19289"/>
    </source>
</evidence>
<dbReference type="STRING" id="666510.ASAC_1446"/>
<keyword evidence="3" id="KW-0378">Hydrolase</keyword>
<keyword evidence="2" id="KW-0645">Protease</keyword>
<evidence type="ECO:0000256" key="2">
    <source>
        <dbReference type="ARBA" id="ARBA00022670"/>
    </source>
</evidence>
<dbReference type="eggNOG" id="arCOG00321">
    <property type="taxonomic scope" value="Archaea"/>
</dbReference>
<comment type="similarity">
    <text evidence="1">Belongs to the peptidase U62 family.</text>
</comment>
<feature type="domain" description="Metalloprotease TldD/E N-terminal" evidence="5">
    <location>
        <begin position="15"/>
        <end position="76"/>
    </location>
</feature>
<dbReference type="PANTHER" id="PTHR30624:SF0">
    <property type="entry name" value="METALLOPROTEASE SLR0863"/>
    <property type="match status" value="1"/>
</dbReference>
<name>D9PZ64_ACIS3</name>
<keyword evidence="9" id="KW-1185">Reference proteome</keyword>
<dbReference type="GO" id="GO:0006508">
    <property type="term" value="P:proteolysis"/>
    <property type="evidence" value="ECO:0007669"/>
    <property type="project" value="UniProtKB-KW"/>
</dbReference>
<dbReference type="InterPro" id="IPR045569">
    <property type="entry name" value="Metalloprtase-TldD/E_C"/>
</dbReference>
<evidence type="ECO:0000256" key="3">
    <source>
        <dbReference type="ARBA" id="ARBA00022801"/>
    </source>
</evidence>
<dbReference type="AlphaFoldDB" id="D9PZ64"/>
<dbReference type="GO" id="GO:0005829">
    <property type="term" value="C:cytosol"/>
    <property type="evidence" value="ECO:0007669"/>
    <property type="project" value="TreeGrafter"/>
</dbReference>
<dbReference type="InterPro" id="IPR002510">
    <property type="entry name" value="Metalloprtase-TldD/E_N"/>
</dbReference>
<dbReference type="GO" id="GO:0008237">
    <property type="term" value="F:metallopeptidase activity"/>
    <property type="evidence" value="ECO:0007669"/>
    <property type="project" value="UniProtKB-KW"/>
</dbReference>
<dbReference type="NCBIfam" id="NF040952">
    <property type="entry name" value="Arch_mtprotase_TldD"/>
    <property type="match status" value="1"/>
</dbReference>
<reference evidence="8 9" key="1">
    <citation type="journal article" date="2010" name="Appl. Environ. Microbiol.">
        <title>The genome sequence of the crenarchaeon Acidilobus saccharovorans supports a new order, Acidilobales, and suggests an important ecological role in terrestrial acidic hot springs.</title>
        <authorList>
            <person name="Mardanov A.V."/>
            <person name="Svetlitchnyi V.A."/>
            <person name="Beletsky A.V."/>
            <person name="Prokofeva M.I."/>
            <person name="Bonch-Osmolovskaya E.A."/>
            <person name="Ravin N.V."/>
            <person name="Skryabin K.G."/>
        </authorList>
    </citation>
    <scope>NUCLEOTIDE SEQUENCE [LARGE SCALE GENOMIC DNA]</scope>
    <source>
        <strain evidence="9">DSM 16705 / JCM 18335 / VKM B-2471 / 345-15</strain>
    </source>
</reference>
<keyword evidence="4" id="KW-0482">Metalloprotease</keyword>
<evidence type="ECO:0000256" key="1">
    <source>
        <dbReference type="ARBA" id="ARBA00005836"/>
    </source>
</evidence>
<dbReference type="OrthoDB" id="98233at2157"/>
<organism evidence="8 9">
    <name type="scientific">Acidilobus saccharovorans (strain DSM 16705 / JCM 18335 / VKM B-2471 / 345-15)</name>
    <dbReference type="NCBI Taxonomy" id="666510"/>
    <lineage>
        <taxon>Archaea</taxon>
        <taxon>Thermoproteota</taxon>
        <taxon>Thermoprotei</taxon>
        <taxon>Acidilobales</taxon>
        <taxon>Acidilobaceae</taxon>
        <taxon>Acidilobus</taxon>
    </lineage>
</organism>
<dbReference type="Pfam" id="PF19290">
    <property type="entry name" value="PmbA_TldD_2nd"/>
    <property type="match status" value="1"/>
</dbReference>
<dbReference type="InParanoid" id="D9PZ64"/>
<dbReference type="PIRSF" id="PIRSF004919">
    <property type="entry name" value="TldD"/>
    <property type="match status" value="1"/>
</dbReference>
<feature type="domain" description="Metalloprotease TldD/E C-terminal" evidence="6">
    <location>
        <begin position="214"/>
        <end position="444"/>
    </location>
</feature>
<accession>D9PZ64</accession>
<dbReference type="Gene3D" id="3.30.2290.10">
    <property type="entry name" value="PmbA/TldD superfamily"/>
    <property type="match status" value="1"/>
</dbReference>
<gene>
    <name evidence="8" type="ordered locus">ASAC_1446</name>
</gene>
<sequence>MEVIDEALRLGASFADLRYYRAKTLVVTSSEARDLVNNYGISEGYALRALVNGSWGYYTTSSEVTREAAGEAVRSASGQGNAKVYLLSPLRDRVRVREKYPLDRDPLEVMNELRKVREQVRAAEPRVKSITVSYAHVQYDKGYWSSDGRDLELSYSISRVSLTAVAREGDIVASAYASASTYLGYALEAFDVSELVDTLLRRLRAQLRGVAVKPGQYQVVLSPDVSGVFAHEALGHLAEADLAVNGILGKLRGKRIGAEFVNVSDSPQLDEPMAIGITPYDDEGVRGREVKIIEGGVVKELMNDRSYAASLGEEPTGNGRAEDFRSSVIVRMRNTYFKPGDMTLDELLEDVKDGFLMESVMGGQTSSDGTFQFGIQEGYRVVNGEVREPIRGAGIAGYTIETIGNIDGVSRDFRVWPGVCGKSGQSVFVGTGGPYVRVSKLKVG</sequence>
<dbReference type="Proteomes" id="UP000000346">
    <property type="component" value="Chromosome"/>
</dbReference>
<protein>
    <submittedName>
        <fullName evidence="8">Peptidase U62, modulator of DNA gyrase</fullName>
    </submittedName>
</protein>
<dbReference type="HOGENOM" id="CLU_026425_1_2_2"/>
<dbReference type="PANTHER" id="PTHR30624">
    <property type="entry name" value="UNCHARACTERIZED PROTEIN TLDD AND PMBA"/>
    <property type="match status" value="1"/>
</dbReference>
<evidence type="ECO:0000259" key="7">
    <source>
        <dbReference type="Pfam" id="PF19290"/>
    </source>
</evidence>
<evidence type="ECO:0000313" key="8">
    <source>
        <dbReference type="EMBL" id="ADL19851.1"/>
    </source>
</evidence>